<feature type="chain" id="PRO_5044766590" description="Cuticular protein" evidence="1">
    <location>
        <begin position="20"/>
        <end position="317"/>
    </location>
</feature>
<reference evidence="2 3" key="1">
    <citation type="submission" date="2024-05" db="EMBL/GenBank/DDBJ databases">
        <title>Culex pipiens pipiens assembly and annotation.</title>
        <authorList>
            <person name="Alout H."/>
            <person name="Durand T."/>
        </authorList>
    </citation>
    <scope>NUCLEOTIDE SEQUENCE [LARGE SCALE GENOMIC DNA]</scope>
    <source>
        <strain evidence="2">HA-2024</strain>
        <tissue evidence="2">Whole body</tissue>
    </source>
</reference>
<name>A0ABD1DA25_CULPP</name>
<accession>A0ABD1DA25</accession>
<gene>
    <name evidence="2" type="ORF">pipiens_010493</name>
</gene>
<comment type="caution">
    <text evidence="2">The sequence shown here is derived from an EMBL/GenBank/DDBJ whole genome shotgun (WGS) entry which is preliminary data.</text>
</comment>
<dbReference type="EMBL" id="JBEHCU010006686">
    <property type="protein sequence ID" value="KAL1396498.1"/>
    <property type="molecule type" value="Genomic_DNA"/>
</dbReference>
<keyword evidence="3" id="KW-1185">Reference proteome</keyword>
<evidence type="ECO:0000256" key="1">
    <source>
        <dbReference type="SAM" id="SignalP"/>
    </source>
</evidence>
<evidence type="ECO:0000313" key="2">
    <source>
        <dbReference type="EMBL" id="KAL1396498.1"/>
    </source>
</evidence>
<sequence length="317" mass="36658">MREKFALVLISVYSCYILSHVQNELCASRSTVRYYQDYNTIEEVRNAGLTIMVPESYKVGYSKLLQARQNCFKLRFYNRSEFRFYKSSYAHLLSCFDAHKRVELDSNFDKRISRRIMAVVPEVFHTGFIGAHIQLLVVVALTAQLGPTPVQSRTYSYSNFHESPFDEYEDISSTGAHDDSITLGSESDEVHHNAIVTHSQKSNRYSVPIYQKIGVPVPHPVPVAVPQYVKINVPQPYPVQVNVEQQIKVPVYKIVPKIIERPVPYTVEKSYPVEVEKPFPVEVLKKIEVPVPKPYPVPVPIYRHVTQREKTHRSWRY</sequence>
<evidence type="ECO:0000313" key="3">
    <source>
        <dbReference type="Proteomes" id="UP001562425"/>
    </source>
</evidence>
<evidence type="ECO:0008006" key="4">
    <source>
        <dbReference type="Google" id="ProtNLM"/>
    </source>
</evidence>
<dbReference type="PANTHER" id="PTHR47771">
    <property type="entry name" value="LD27203P-RELATED"/>
    <property type="match status" value="1"/>
</dbReference>
<organism evidence="2 3">
    <name type="scientific">Culex pipiens pipiens</name>
    <name type="common">Northern house mosquito</name>
    <dbReference type="NCBI Taxonomy" id="38569"/>
    <lineage>
        <taxon>Eukaryota</taxon>
        <taxon>Metazoa</taxon>
        <taxon>Ecdysozoa</taxon>
        <taxon>Arthropoda</taxon>
        <taxon>Hexapoda</taxon>
        <taxon>Insecta</taxon>
        <taxon>Pterygota</taxon>
        <taxon>Neoptera</taxon>
        <taxon>Endopterygota</taxon>
        <taxon>Diptera</taxon>
        <taxon>Nematocera</taxon>
        <taxon>Culicoidea</taxon>
        <taxon>Culicidae</taxon>
        <taxon>Culicinae</taxon>
        <taxon>Culicini</taxon>
        <taxon>Culex</taxon>
        <taxon>Culex</taxon>
    </lineage>
</organism>
<dbReference type="PROSITE" id="PS51257">
    <property type="entry name" value="PROKAR_LIPOPROTEIN"/>
    <property type="match status" value="1"/>
</dbReference>
<proteinExistence type="predicted"/>
<dbReference type="Proteomes" id="UP001562425">
    <property type="component" value="Unassembled WGS sequence"/>
</dbReference>
<dbReference type="AlphaFoldDB" id="A0ABD1DA25"/>
<protein>
    <recommendedName>
        <fullName evidence="4">Cuticular protein</fullName>
    </recommendedName>
</protein>
<feature type="signal peptide" evidence="1">
    <location>
        <begin position="1"/>
        <end position="19"/>
    </location>
</feature>
<dbReference type="PANTHER" id="PTHR47771:SF13">
    <property type="entry name" value="HDC01644"/>
    <property type="match status" value="1"/>
</dbReference>
<keyword evidence="1" id="KW-0732">Signal</keyword>